<dbReference type="SMART" id="SM00015">
    <property type="entry name" value="IQ"/>
    <property type="match status" value="1"/>
</dbReference>
<gene>
    <name evidence="2" type="ORF">PPRIM_AZ9-3.1.T1140070</name>
</gene>
<dbReference type="Pfam" id="PF00612">
    <property type="entry name" value="IQ"/>
    <property type="match status" value="1"/>
</dbReference>
<dbReference type="CDD" id="cd23767">
    <property type="entry name" value="IQCD"/>
    <property type="match status" value="1"/>
</dbReference>
<dbReference type="PROSITE" id="PS50096">
    <property type="entry name" value="IQ"/>
    <property type="match status" value="1"/>
</dbReference>
<keyword evidence="1" id="KW-0677">Repeat</keyword>
<dbReference type="PANTHER" id="PTHR43215">
    <property type="entry name" value="RADIAL SPOKE HEAD 1 HOMOLOG"/>
    <property type="match status" value="1"/>
</dbReference>
<comment type="caution">
    <text evidence="2">The sequence shown here is derived from an EMBL/GenBank/DDBJ whole genome shotgun (WGS) entry which is preliminary data.</text>
</comment>
<dbReference type="InterPro" id="IPR000048">
    <property type="entry name" value="IQ_motif_EF-hand-BS"/>
</dbReference>
<evidence type="ECO:0000313" key="3">
    <source>
        <dbReference type="Proteomes" id="UP000688137"/>
    </source>
</evidence>
<dbReference type="AlphaFoldDB" id="A0A8S1PCI9"/>
<name>A0A8S1PCI9_PARPR</name>
<sequence>MGSCCTGQQAWCGEQKTQINLGAGQQQDPDKKGDEQLDENLVKEKATKIQAHIRGHKAREEVKKIKETQKSSEQVSDKCIKQSLEPKRMENHQLQEDKASVTAKEAIYTKGPEQSAGANQHAPNDRVRKIEKVPDFLTDRTRQVLEKLDEFVYDQDQEEYKDLPHLGPYEFENGSVYIGQWKNGQRHGRGKQIWQDGSLYEGYWYQNVACGKGRLIHSDGDIYEGEWRNDKAHGQGKYVHMDGAQYIGQWEDDRQNGEGQEIWPDGASYQGQYKNGKKDGRGTFKWADGSIYVGDFYQNNIQGQGEYSWEDGRKYVGEWKNNKMDGKGVFTWLDGRRYEGQYKDDKKHGYGEFKWPDGRVYKGEWSNGKQHGKGIYIGSSKVEKEGEWQDGKRVRWIKRGGQPIEEGN</sequence>
<dbReference type="InterPro" id="IPR003409">
    <property type="entry name" value="MORN"/>
</dbReference>
<protein>
    <recommendedName>
        <fullName evidence="4">MORN repeat protein</fullName>
    </recommendedName>
</protein>
<accession>A0A8S1PCI9</accession>
<evidence type="ECO:0000256" key="1">
    <source>
        <dbReference type="ARBA" id="ARBA00022737"/>
    </source>
</evidence>
<dbReference type="PANTHER" id="PTHR43215:SF14">
    <property type="entry name" value="RADIAL SPOKE HEAD 1 HOMOLOG"/>
    <property type="match status" value="1"/>
</dbReference>
<dbReference type="OMA" id="GSCCTGQ"/>
<organism evidence="2 3">
    <name type="scientific">Paramecium primaurelia</name>
    <dbReference type="NCBI Taxonomy" id="5886"/>
    <lineage>
        <taxon>Eukaryota</taxon>
        <taxon>Sar</taxon>
        <taxon>Alveolata</taxon>
        <taxon>Ciliophora</taxon>
        <taxon>Intramacronucleata</taxon>
        <taxon>Oligohymenophorea</taxon>
        <taxon>Peniculida</taxon>
        <taxon>Parameciidae</taxon>
        <taxon>Paramecium</taxon>
    </lineage>
</organism>
<dbReference type="EMBL" id="CAJJDM010000117">
    <property type="protein sequence ID" value="CAD8101022.1"/>
    <property type="molecule type" value="Genomic_DNA"/>
</dbReference>
<keyword evidence="3" id="KW-1185">Reference proteome</keyword>
<evidence type="ECO:0008006" key="4">
    <source>
        <dbReference type="Google" id="ProtNLM"/>
    </source>
</evidence>
<dbReference type="GO" id="GO:0005829">
    <property type="term" value="C:cytosol"/>
    <property type="evidence" value="ECO:0007669"/>
    <property type="project" value="TreeGrafter"/>
</dbReference>
<proteinExistence type="predicted"/>
<dbReference type="Pfam" id="PF02493">
    <property type="entry name" value="MORN"/>
    <property type="match status" value="10"/>
</dbReference>
<evidence type="ECO:0000313" key="2">
    <source>
        <dbReference type="EMBL" id="CAD8101022.1"/>
    </source>
</evidence>
<dbReference type="Proteomes" id="UP000688137">
    <property type="component" value="Unassembled WGS sequence"/>
</dbReference>
<reference evidence="2" key="1">
    <citation type="submission" date="2021-01" db="EMBL/GenBank/DDBJ databases">
        <authorList>
            <consortium name="Genoscope - CEA"/>
            <person name="William W."/>
        </authorList>
    </citation>
    <scope>NUCLEOTIDE SEQUENCE</scope>
</reference>
<dbReference type="SMART" id="SM00698">
    <property type="entry name" value="MORN"/>
    <property type="match status" value="9"/>
</dbReference>